<organism evidence="2 3">
    <name type="scientific">Acer saccharum</name>
    <name type="common">Sugar maple</name>
    <dbReference type="NCBI Taxonomy" id="4024"/>
    <lineage>
        <taxon>Eukaryota</taxon>
        <taxon>Viridiplantae</taxon>
        <taxon>Streptophyta</taxon>
        <taxon>Embryophyta</taxon>
        <taxon>Tracheophyta</taxon>
        <taxon>Spermatophyta</taxon>
        <taxon>Magnoliopsida</taxon>
        <taxon>eudicotyledons</taxon>
        <taxon>Gunneridae</taxon>
        <taxon>Pentapetalae</taxon>
        <taxon>rosids</taxon>
        <taxon>malvids</taxon>
        <taxon>Sapindales</taxon>
        <taxon>Sapindaceae</taxon>
        <taxon>Hippocastanoideae</taxon>
        <taxon>Acereae</taxon>
        <taxon>Acer</taxon>
    </lineage>
</organism>
<reference evidence="2" key="2">
    <citation type="submission" date="2023-06" db="EMBL/GenBank/DDBJ databases">
        <authorList>
            <person name="Swenson N.G."/>
            <person name="Wegrzyn J.L."/>
            <person name="Mcevoy S.L."/>
        </authorList>
    </citation>
    <scope>NUCLEOTIDE SEQUENCE</scope>
    <source>
        <strain evidence="2">NS2018</strain>
        <tissue evidence="2">Leaf</tissue>
    </source>
</reference>
<accession>A0AA39W7R5</accession>
<dbReference type="InterPro" id="IPR026960">
    <property type="entry name" value="RVT-Znf"/>
</dbReference>
<evidence type="ECO:0000313" key="3">
    <source>
        <dbReference type="Proteomes" id="UP001168877"/>
    </source>
</evidence>
<dbReference type="EMBL" id="JAUESC010000002">
    <property type="protein sequence ID" value="KAK0605531.1"/>
    <property type="molecule type" value="Genomic_DNA"/>
</dbReference>
<feature type="domain" description="Reverse transcriptase zinc-binding" evidence="1">
    <location>
        <begin position="29"/>
        <end position="106"/>
    </location>
</feature>
<reference evidence="2" key="1">
    <citation type="journal article" date="2022" name="Plant J.">
        <title>Strategies of tolerance reflected in two North American maple genomes.</title>
        <authorList>
            <person name="McEvoy S.L."/>
            <person name="Sezen U.U."/>
            <person name="Trouern-Trend A."/>
            <person name="McMahon S.M."/>
            <person name="Schaberg P.G."/>
            <person name="Yang J."/>
            <person name="Wegrzyn J.L."/>
            <person name="Swenson N.G."/>
        </authorList>
    </citation>
    <scope>NUCLEOTIDE SEQUENCE</scope>
    <source>
        <strain evidence="2">NS2018</strain>
    </source>
</reference>
<gene>
    <name evidence="2" type="ORF">LWI29_027833</name>
</gene>
<evidence type="ECO:0000259" key="1">
    <source>
        <dbReference type="Pfam" id="PF13966"/>
    </source>
</evidence>
<dbReference type="Proteomes" id="UP001168877">
    <property type="component" value="Unassembled WGS sequence"/>
</dbReference>
<keyword evidence="3" id="KW-1185">Reference proteome</keyword>
<evidence type="ECO:0000313" key="2">
    <source>
        <dbReference type="EMBL" id="KAK0605531.1"/>
    </source>
</evidence>
<protein>
    <recommendedName>
        <fullName evidence="1">Reverse transcriptase zinc-binding domain-containing protein</fullName>
    </recommendedName>
</protein>
<comment type="caution">
    <text evidence="2">The sequence shown here is derived from an EMBL/GenBank/DDBJ whole genome shotgun (WGS) entry which is preliminary data.</text>
</comment>
<dbReference type="Pfam" id="PF13966">
    <property type="entry name" value="zf-RVT"/>
    <property type="match status" value="1"/>
</dbReference>
<sequence>MREQFSKSIAWSGCSNGLFTVGSFRKGLEDNRNNIIMDFKGIWQGICLPKIEIFLWQLLRGRVLVKEVINKCGLEQISDIGCPFCEYELETIDHAFLHCRWSMFVWEECMNWCHNRNFNGWFEGWRGCCLSPKSKKIWCSLLFAVSWTIWKCRNQLVFEGNRLSTEQAINMIKFRIVWWFKHFKKGST</sequence>
<proteinExistence type="predicted"/>
<name>A0AA39W7R5_ACESA</name>
<dbReference type="AlphaFoldDB" id="A0AA39W7R5"/>